<feature type="domain" description="O-methyltransferase C-terminal" evidence="4">
    <location>
        <begin position="213"/>
        <end position="399"/>
    </location>
</feature>
<keyword evidence="2" id="KW-0808">Transferase</keyword>
<dbReference type="GO" id="GO:0008168">
    <property type="term" value="F:methyltransferase activity"/>
    <property type="evidence" value="ECO:0007669"/>
    <property type="project" value="UniProtKB-KW"/>
</dbReference>
<dbReference type="InterPro" id="IPR036388">
    <property type="entry name" value="WH-like_DNA-bd_sf"/>
</dbReference>
<evidence type="ECO:0000256" key="3">
    <source>
        <dbReference type="ARBA" id="ARBA00022691"/>
    </source>
</evidence>
<dbReference type="CDD" id="cd02440">
    <property type="entry name" value="AdoMet_MTases"/>
    <property type="match status" value="1"/>
</dbReference>
<reference evidence="6" key="1">
    <citation type="submission" date="2023-07" db="EMBL/GenBank/DDBJ databases">
        <title>30 novel species of actinomycetes from the DSMZ collection.</title>
        <authorList>
            <person name="Nouioui I."/>
        </authorList>
    </citation>
    <scope>NUCLEOTIDE SEQUENCE [LARGE SCALE GENOMIC DNA]</scope>
    <source>
        <strain evidence="6">DSM 45834</strain>
    </source>
</reference>
<accession>A0ABU2NLG6</accession>
<dbReference type="Gene3D" id="1.10.10.10">
    <property type="entry name" value="Winged helix-like DNA-binding domain superfamily/Winged helix DNA-binding domain"/>
    <property type="match status" value="1"/>
</dbReference>
<dbReference type="InterPro" id="IPR029063">
    <property type="entry name" value="SAM-dependent_MTases_sf"/>
</dbReference>
<dbReference type="Pfam" id="PF00891">
    <property type="entry name" value="Methyltransf_2"/>
    <property type="match status" value="1"/>
</dbReference>
<evidence type="ECO:0000256" key="1">
    <source>
        <dbReference type="ARBA" id="ARBA00022603"/>
    </source>
</evidence>
<name>A0ABU2NLG6_9PSEU</name>
<dbReference type="SUPFAM" id="SSF53335">
    <property type="entry name" value="S-adenosyl-L-methionine-dependent methyltransferases"/>
    <property type="match status" value="1"/>
</dbReference>
<evidence type="ECO:0000256" key="2">
    <source>
        <dbReference type="ARBA" id="ARBA00022679"/>
    </source>
</evidence>
<dbReference type="InterPro" id="IPR016461">
    <property type="entry name" value="COMT-like"/>
</dbReference>
<comment type="caution">
    <text evidence="5">The sequence shown here is derived from an EMBL/GenBank/DDBJ whole genome shotgun (WGS) entry which is preliminary data.</text>
</comment>
<organism evidence="5 6">
    <name type="scientific">Pseudonocardia charpentierae</name>
    <dbReference type="NCBI Taxonomy" id="3075545"/>
    <lineage>
        <taxon>Bacteria</taxon>
        <taxon>Bacillati</taxon>
        <taxon>Actinomycetota</taxon>
        <taxon>Actinomycetes</taxon>
        <taxon>Pseudonocardiales</taxon>
        <taxon>Pseudonocardiaceae</taxon>
        <taxon>Pseudonocardia</taxon>
    </lineage>
</organism>
<evidence type="ECO:0000313" key="6">
    <source>
        <dbReference type="Proteomes" id="UP001183202"/>
    </source>
</evidence>
<dbReference type="SUPFAM" id="SSF46785">
    <property type="entry name" value="Winged helix' DNA-binding domain"/>
    <property type="match status" value="1"/>
</dbReference>
<evidence type="ECO:0000313" key="5">
    <source>
        <dbReference type="EMBL" id="MDT0353454.1"/>
    </source>
</evidence>
<evidence type="ECO:0000259" key="4">
    <source>
        <dbReference type="Pfam" id="PF00891"/>
    </source>
</evidence>
<dbReference type="GO" id="GO:0032259">
    <property type="term" value="P:methylation"/>
    <property type="evidence" value="ECO:0007669"/>
    <property type="project" value="UniProtKB-KW"/>
</dbReference>
<dbReference type="InterPro" id="IPR036390">
    <property type="entry name" value="WH_DNA-bd_sf"/>
</dbReference>
<dbReference type="EMBL" id="JAVREJ010000033">
    <property type="protein sequence ID" value="MDT0353454.1"/>
    <property type="molecule type" value="Genomic_DNA"/>
</dbReference>
<dbReference type="Proteomes" id="UP001183202">
    <property type="component" value="Unassembled WGS sequence"/>
</dbReference>
<keyword evidence="1 5" id="KW-0489">Methyltransferase</keyword>
<dbReference type="PANTHER" id="PTHR43712">
    <property type="entry name" value="PUTATIVE (AFU_ORTHOLOGUE AFUA_4G14580)-RELATED"/>
    <property type="match status" value="1"/>
</dbReference>
<dbReference type="Gene3D" id="3.40.50.150">
    <property type="entry name" value="Vaccinia Virus protein VP39"/>
    <property type="match status" value="1"/>
</dbReference>
<protein>
    <submittedName>
        <fullName evidence="5">Methyltransferase</fullName>
    </submittedName>
</protein>
<gene>
    <name evidence="5" type="ORF">RM445_28520</name>
</gene>
<proteinExistence type="predicted"/>
<dbReference type="PANTHER" id="PTHR43712:SF2">
    <property type="entry name" value="O-METHYLTRANSFERASE CICE"/>
    <property type="match status" value="1"/>
</dbReference>
<dbReference type="InterPro" id="IPR001077">
    <property type="entry name" value="COMT_C"/>
</dbReference>
<sequence length="420" mass="44080">MSTASSTPLAAAEIAALADTAYQGGGPVIRTPQRWRRLDPDTGRYRRLSRNQNTGAGCGRACAVLGSVLVVVVAAGVPDPTVLYRVRDGAYAADLLIAAVVKFDLFTWLTAHGPVTSSDLRAGLGLAERPADVLLTYCAALGLVDRDLAAHDRVSVTELGRHHLVAGSSFDLRAYYKSLAERPAVGELAAVLRTDDQAAWASAKPGDDGVEPDWSSRLEDEAFAQRITAAMDARGAFLAPALAAAVVDVPVTALLDVGGSSGIYAAAVIAGRPSVRAAVFERPPVDAAARTLLDARGLSDRVDVVTGDMFTDPLPRGFDVHLYSQVLHDWDAQRVEQLLAASFAALPPGGVLVDHDAHVAADKRGPLPVAEYSVLLMHSTPGKCWSVAELTAMAGCVGFVDVEHRTAAGDRGVLLARKPG</sequence>
<keyword evidence="6" id="KW-1185">Reference proteome</keyword>
<dbReference type="PROSITE" id="PS51683">
    <property type="entry name" value="SAM_OMT_II"/>
    <property type="match status" value="1"/>
</dbReference>
<keyword evidence="3" id="KW-0949">S-adenosyl-L-methionine</keyword>